<reference evidence="1" key="1">
    <citation type="submission" date="2023-03" db="EMBL/GenBank/DDBJ databases">
        <title>Chromosome-scale reference genome and RAD-based genetic map of yellow starthistle (Centaurea solstitialis) reveal putative structural variation and QTLs associated with invader traits.</title>
        <authorList>
            <person name="Reatini B."/>
            <person name="Cang F.A."/>
            <person name="Jiang Q."/>
            <person name="Mckibben M.T.W."/>
            <person name="Barker M.S."/>
            <person name="Rieseberg L.H."/>
            <person name="Dlugosch K.M."/>
        </authorList>
    </citation>
    <scope>NUCLEOTIDE SEQUENCE</scope>
    <source>
        <strain evidence="1">CAN-66</strain>
        <tissue evidence="1">Leaf</tissue>
    </source>
</reference>
<evidence type="ECO:0000313" key="2">
    <source>
        <dbReference type="Proteomes" id="UP001172457"/>
    </source>
</evidence>
<dbReference type="EMBL" id="JARYMX010000002">
    <property type="protein sequence ID" value="KAJ9561237.1"/>
    <property type="molecule type" value="Genomic_DNA"/>
</dbReference>
<protein>
    <recommendedName>
        <fullName evidence="3">Protein LNK1-like</fullName>
    </recommendedName>
</protein>
<evidence type="ECO:0000313" key="1">
    <source>
        <dbReference type="EMBL" id="KAJ9561237.1"/>
    </source>
</evidence>
<organism evidence="1 2">
    <name type="scientific">Centaurea solstitialis</name>
    <name type="common">yellow star-thistle</name>
    <dbReference type="NCBI Taxonomy" id="347529"/>
    <lineage>
        <taxon>Eukaryota</taxon>
        <taxon>Viridiplantae</taxon>
        <taxon>Streptophyta</taxon>
        <taxon>Embryophyta</taxon>
        <taxon>Tracheophyta</taxon>
        <taxon>Spermatophyta</taxon>
        <taxon>Magnoliopsida</taxon>
        <taxon>eudicotyledons</taxon>
        <taxon>Gunneridae</taxon>
        <taxon>Pentapetalae</taxon>
        <taxon>asterids</taxon>
        <taxon>campanulids</taxon>
        <taxon>Asterales</taxon>
        <taxon>Asteraceae</taxon>
        <taxon>Carduoideae</taxon>
        <taxon>Cardueae</taxon>
        <taxon>Centaureinae</taxon>
        <taxon>Centaurea</taxon>
    </lineage>
</organism>
<comment type="caution">
    <text evidence="1">The sequence shown here is derived from an EMBL/GenBank/DDBJ whole genome shotgun (WGS) entry which is preliminary data.</text>
</comment>
<feature type="non-terminal residue" evidence="1">
    <location>
        <position position="543"/>
    </location>
</feature>
<dbReference type="GO" id="GO:0007623">
    <property type="term" value="P:circadian rhythm"/>
    <property type="evidence" value="ECO:0007669"/>
    <property type="project" value="InterPro"/>
</dbReference>
<dbReference type="InterPro" id="IPR039928">
    <property type="entry name" value="LNK"/>
</dbReference>
<dbReference type="PANTHER" id="PTHR33334">
    <property type="entry name" value="PROTEIN LNK1"/>
    <property type="match status" value="1"/>
</dbReference>
<accession>A0AA38U107</accession>
<dbReference type="AlphaFoldDB" id="A0AA38U107"/>
<dbReference type="Proteomes" id="UP001172457">
    <property type="component" value="Chromosome 2"/>
</dbReference>
<evidence type="ECO:0008006" key="3">
    <source>
        <dbReference type="Google" id="ProtNLM"/>
    </source>
</evidence>
<dbReference type="GO" id="GO:0006355">
    <property type="term" value="P:regulation of DNA-templated transcription"/>
    <property type="evidence" value="ECO:0007669"/>
    <property type="project" value="InterPro"/>
</dbReference>
<name>A0AA38U107_9ASTR</name>
<dbReference type="PANTHER" id="PTHR33334:SF8">
    <property type="entry name" value="PROTEIN LNK1"/>
    <property type="match status" value="1"/>
</dbReference>
<gene>
    <name evidence="1" type="ORF">OSB04_006397</name>
</gene>
<proteinExistence type="predicted"/>
<sequence>MERNMLQKDPWSHTPHDVFAASYDGQTGKDVSSLAFDDTTISSYRFNNSSITSNTEACKDTNSYAYQLNHFPQTNDLNFFSRCEDKESSDLLYNDWPDIGNFEDVGRMLRSYNSSFGLGVTGNNDEIDWFTQEDSTVGCEGIPAMDFKFPCSKPSALINISHDHGTPEIDKRSGHVFENKDEIKLEDQAVKSEGVVQLRNGRGDHFKKDYRMIDLQKKQPKNESQCLGHDGLSCDFKNNNVPVSSVDEPYGVFTTVGYQHQERNLELNSSCYMQNKAYLHPSYGRTTDQTTAYPVLTGMKSESNGLTSSSPKESSYVSNQVHSMETCGDPSLQETVVKVDPCQTSFTGGPRQMGMMLQSSKCDMISSRKQVHMSAKELKNQSHVAESSPASCGLDDISLEATILLQLQQVMEHLCAFQLDLKTKLCIKDSLYRLATSAEQRHKHAGRCRSIADYSDVGHPSLVPAGTNKCNGYLDIESDTNLIDRSLAQLLFHRPSESSILPASSPLKPSPKPQKERICKIVDSSKSAKGYKKTGLYRHWNTY</sequence>
<keyword evidence="2" id="KW-1185">Reference proteome</keyword>